<reference evidence="2 3" key="1">
    <citation type="submission" date="2019-10" db="EMBL/GenBank/DDBJ databases">
        <title>Nocardia macrotermitis sp. nov. and Nocardia aurantia sp. nov., isolated from the gut of fungus growing-termite Macrotermes natalensis.</title>
        <authorList>
            <person name="Benndorf R."/>
            <person name="Schwitalla J."/>
            <person name="Martin K."/>
            <person name="De Beer W."/>
            <person name="Kaster A.-K."/>
            <person name="Vollmers J."/>
            <person name="Poulsen M."/>
            <person name="Beemelmanns C."/>
        </authorList>
    </citation>
    <scope>NUCLEOTIDE SEQUENCE [LARGE SCALE GENOMIC DNA]</scope>
    <source>
        <strain evidence="2 3">RB56</strain>
    </source>
</reference>
<dbReference type="Pfam" id="PF18785">
    <property type="entry name" value="Inv-AAD"/>
    <property type="match status" value="1"/>
</dbReference>
<gene>
    <name evidence="2" type="ORF">NRB56_25700</name>
</gene>
<evidence type="ECO:0000313" key="3">
    <source>
        <dbReference type="Proteomes" id="UP000431401"/>
    </source>
</evidence>
<dbReference type="RefSeq" id="WP_319942921.1">
    <property type="nucleotide sequence ID" value="NZ_WEGI01000005.1"/>
</dbReference>
<dbReference type="EMBL" id="WEGI01000005">
    <property type="protein sequence ID" value="MQY26990.1"/>
    <property type="molecule type" value="Genomic_DNA"/>
</dbReference>
<dbReference type="InterPro" id="IPR002125">
    <property type="entry name" value="CMP_dCMP_dom"/>
</dbReference>
<accession>A0A7K0DML5</accession>
<dbReference type="GO" id="GO:0003824">
    <property type="term" value="F:catalytic activity"/>
    <property type="evidence" value="ECO:0007669"/>
    <property type="project" value="InterPro"/>
</dbReference>
<dbReference type="AlphaFoldDB" id="A0A7K0DML5"/>
<evidence type="ECO:0000259" key="1">
    <source>
        <dbReference type="PROSITE" id="PS51747"/>
    </source>
</evidence>
<keyword evidence="3" id="KW-1185">Reference proteome</keyword>
<dbReference type="Proteomes" id="UP000431401">
    <property type="component" value="Unassembled WGS sequence"/>
</dbReference>
<comment type="caution">
    <text evidence="2">The sequence shown here is derived from an EMBL/GenBank/DDBJ whole genome shotgun (WGS) entry which is preliminary data.</text>
</comment>
<dbReference type="SUPFAM" id="SSF53927">
    <property type="entry name" value="Cytidine deaminase-like"/>
    <property type="match status" value="1"/>
</dbReference>
<dbReference type="InterPro" id="IPR016193">
    <property type="entry name" value="Cytidine_deaminase-like"/>
</dbReference>
<proteinExistence type="predicted"/>
<sequence>MTIDFENRHASPAAAHRFWMHHAIGLARLCPVSENAFSVGAVIVGADGTELAHGYSRETDAKVHAEESALNKLGDDPRLAQATVYSTLEPCSRRASVDRAPCTDRILAAGVARVVIAWREPATFVADCVGVEKLREHGIEVIELPDLAAEAMSMNRHLDLS</sequence>
<protein>
    <recommendedName>
        <fullName evidence="1">CMP/dCMP-type deaminase domain-containing protein</fullName>
    </recommendedName>
</protein>
<dbReference type="Gene3D" id="3.40.140.10">
    <property type="entry name" value="Cytidine Deaminase, domain 2"/>
    <property type="match status" value="1"/>
</dbReference>
<feature type="domain" description="CMP/dCMP-type deaminase" evidence="1">
    <location>
        <begin position="14"/>
        <end position="142"/>
    </location>
</feature>
<dbReference type="PROSITE" id="PS51747">
    <property type="entry name" value="CYT_DCMP_DEAMINASES_2"/>
    <property type="match status" value="1"/>
</dbReference>
<name>A0A7K0DML5_9NOCA</name>
<organism evidence="2 3">
    <name type="scientific">Nocardia aurantia</name>
    <dbReference type="NCBI Taxonomy" id="2585199"/>
    <lineage>
        <taxon>Bacteria</taxon>
        <taxon>Bacillati</taxon>
        <taxon>Actinomycetota</taxon>
        <taxon>Actinomycetes</taxon>
        <taxon>Mycobacteriales</taxon>
        <taxon>Nocardiaceae</taxon>
        <taxon>Nocardia</taxon>
    </lineage>
</organism>
<evidence type="ECO:0000313" key="2">
    <source>
        <dbReference type="EMBL" id="MQY26990.1"/>
    </source>
</evidence>